<reference evidence="6 7" key="1">
    <citation type="submission" date="2022-07" db="EMBL/GenBank/DDBJ databases">
        <title>Bombella genomes.</title>
        <authorList>
            <person name="Harer L."/>
            <person name="Styblova S."/>
            <person name="Ehrmann M."/>
        </authorList>
    </citation>
    <scope>NUCLEOTIDE SEQUENCE [LARGE SCALE GENOMIC DNA]</scope>
    <source>
        <strain evidence="6 7">TMW 2.2558</strain>
    </source>
</reference>
<gene>
    <name evidence="6" type="ORF">NQF64_00770</name>
</gene>
<dbReference type="InterPro" id="IPR057661">
    <property type="entry name" value="RsdA/BaiN/AoA(So)_Rossmann"/>
</dbReference>
<dbReference type="SUPFAM" id="SSF160996">
    <property type="entry name" value="HI0933 insert domain-like"/>
    <property type="match status" value="1"/>
</dbReference>
<evidence type="ECO:0000256" key="1">
    <source>
        <dbReference type="ARBA" id="ARBA00001974"/>
    </source>
</evidence>
<dbReference type="PANTHER" id="PTHR42887">
    <property type="entry name" value="OS12G0638800 PROTEIN"/>
    <property type="match status" value="1"/>
</dbReference>
<dbReference type="Pfam" id="PF22780">
    <property type="entry name" value="HI0933_like_1st"/>
    <property type="match status" value="1"/>
</dbReference>
<dbReference type="SUPFAM" id="SSF51905">
    <property type="entry name" value="FAD/NAD(P)-binding domain"/>
    <property type="match status" value="1"/>
</dbReference>
<sequence length="445" mass="48854">MHRKPIFPLATEQANNSYSLLFTRYYRRIRPSMCHHATAPTAPIAIIGAGPAGLFAAELLSKRGYQVHLYDHMARPGRKLLMAGRSGLNLTHSEPLETFLTRYGPAHHWLEPALRAFSPTDLQNWAEGLGTPCFVGSSGRVFLHSLKASPLLRQWLARLQQQGVQFFPHHKLIGQEGLTPTFQTPEGVVTQPASAVILALGGSSWSRLGSDGQWASLLTPYCTPFAPSNCGFMPDWPDDVLTRHEGATLRGVTLSFAGQTKRGDLIITKRGLEGAPLYALSAPLREALAQNHPRPITLHLSLRPNLKADAIRERLARQRLRESRNNKLRKALGLDRTMRELLTLLCPEARSPDELTQAITHLPLTLTAPAALDRAISTAGGVKQDALDEHLMFHHQPGLFACGEMLDWEAPTGGYLLQGCFSTAYLCAEGVHLWLSGALPGKLPA</sequence>
<dbReference type="EMBL" id="JANIDW010000001">
    <property type="protein sequence ID" value="MCX5613784.1"/>
    <property type="molecule type" value="Genomic_DNA"/>
</dbReference>
<accession>A0ABT3W7T5</accession>
<dbReference type="Gene3D" id="1.10.8.260">
    <property type="entry name" value="HI0933 insert domain-like"/>
    <property type="match status" value="1"/>
</dbReference>
<dbReference type="Proteomes" id="UP001165648">
    <property type="component" value="Unassembled WGS sequence"/>
</dbReference>
<dbReference type="PANTHER" id="PTHR42887:SF1">
    <property type="entry name" value="BLR3961 PROTEIN"/>
    <property type="match status" value="1"/>
</dbReference>
<dbReference type="Pfam" id="PF03486">
    <property type="entry name" value="HI0933_like"/>
    <property type="match status" value="1"/>
</dbReference>
<dbReference type="NCBIfam" id="TIGR03862">
    <property type="entry name" value="flavo_PP4765"/>
    <property type="match status" value="1"/>
</dbReference>
<organism evidence="6 7">
    <name type="scientific">Bombella saccharophila</name>
    <dbReference type="NCBI Taxonomy" id="2967338"/>
    <lineage>
        <taxon>Bacteria</taxon>
        <taxon>Pseudomonadati</taxon>
        <taxon>Pseudomonadota</taxon>
        <taxon>Alphaproteobacteria</taxon>
        <taxon>Acetobacterales</taxon>
        <taxon>Acetobacteraceae</taxon>
        <taxon>Bombella</taxon>
    </lineage>
</organism>
<evidence type="ECO:0000313" key="7">
    <source>
        <dbReference type="Proteomes" id="UP001165648"/>
    </source>
</evidence>
<dbReference type="Gene3D" id="2.40.30.10">
    <property type="entry name" value="Translation factors"/>
    <property type="match status" value="1"/>
</dbReference>
<feature type="domain" description="RsdA/BaiN/AoA(So)-like insert" evidence="5">
    <location>
        <begin position="227"/>
        <end position="376"/>
    </location>
</feature>
<dbReference type="InterPro" id="IPR022460">
    <property type="entry name" value="Flavoprotein_PP4765"/>
</dbReference>
<comment type="caution">
    <text evidence="6">The sequence shown here is derived from an EMBL/GenBank/DDBJ whole genome shotgun (WGS) entry which is preliminary data.</text>
</comment>
<proteinExistence type="predicted"/>
<dbReference type="InterPro" id="IPR055178">
    <property type="entry name" value="RsdA/BaiN/AoA(So)-like_dom"/>
</dbReference>
<dbReference type="InterPro" id="IPR004792">
    <property type="entry name" value="BaiN-like"/>
</dbReference>
<keyword evidence="7" id="KW-1185">Reference proteome</keyword>
<protein>
    <submittedName>
        <fullName evidence="6">TIGR03862 family flavoprotein</fullName>
    </submittedName>
</protein>
<evidence type="ECO:0000256" key="3">
    <source>
        <dbReference type="ARBA" id="ARBA00022827"/>
    </source>
</evidence>
<dbReference type="InterPro" id="IPR023166">
    <property type="entry name" value="BaiN-like_dom_sf"/>
</dbReference>
<evidence type="ECO:0000259" key="4">
    <source>
        <dbReference type="Pfam" id="PF03486"/>
    </source>
</evidence>
<evidence type="ECO:0000313" key="6">
    <source>
        <dbReference type="EMBL" id="MCX5613784.1"/>
    </source>
</evidence>
<name>A0ABT3W7T5_9PROT</name>
<keyword evidence="3" id="KW-0274">FAD</keyword>
<evidence type="ECO:0000259" key="5">
    <source>
        <dbReference type="Pfam" id="PF22780"/>
    </source>
</evidence>
<comment type="cofactor">
    <cofactor evidence="1">
        <name>FAD</name>
        <dbReference type="ChEBI" id="CHEBI:57692"/>
    </cofactor>
</comment>
<dbReference type="Gene3D" id="3.50.50.60">
    <property type="entry name" value="FAD/NAD(P)-binding domain"/>
    <property type="match status" value="1"/>
</dbReference>
<feature type="domain" description="RsdA/BaiN/AoA(So)-like Rossmann fold-like" evidence="4">
    <location>
        <begin position="44"/>
        <end position="429"/>
    </location>
</feature>
<keyword evidence="2" id="KW-0285">Flavoprotein</keyword>
<dbReference type="NCBIfam" id="TIGR00275">
    <property type="entry name" value="aminoacetone oxidase family FAD-binding enzyme"/>
    <property type="match status" value="1"/>
</dbReference>
<dbReference type="InterPro" id="IPR036188">
    <property type="entry name" value="FAD/NAD-bd_sf"/>
</dbReference>
<evidence type="ECO:0000256" key="2">
    <source>
        <dbReference type="ARBA" id="ARBA00022630"/>
    </source>
</evidence>